<comment type="subcellular location">
    <subcellularLocation>
        <location evidence="1">Membrane</location>
        <topology evidence="1">Lipid-anchor</topology>
        <topology evidence="1">GPI-anchor</topology>
    </subcellularLocation>
</comment>
<keyword evidence="2" id="KW-1185">Reference proteome</keyword>
<evidence type="ECO:0000313" key="3">
    <source>
        <dbReference type="RefSeq" id="XP_042561407.1"/>
    </source>
</evidence>
<dbReference type="GeneID" id="122130735"/>
<proteinExistence type="inferred from homology"/>
<dbReference type="PANTHER" id="PTHR10443:SF9">
    <property type="entry name" value="DIPEPTIDASE 2"/>
    <property type="match status" value="1"/>
</dbReference>
<keyword evidence="1" id="KW-1015">Disulfide bond</keyword>
<dbReference type="OrthoDB" id="445695at2759"/>
<keyword evidence="1" id="KW-0449">Lipoprotein</keyword>
<dbReference type="PANTHER" id="PTHR10443">
    <property type="entry name" value="MICROSOMAL DIPEPTIDASE"/>
    <property type="match status" value="1"/>
</dbReference>
<comment type="catalytic activity">
    <reaction evidence="1">
        <text>an L-aminoacyl-L-amino acid + H2O = 2 an L-alpha-amino acid</text>
        <dbReference type="Rhea" id="RHEA:48940"/>
        <dbReference type="ChEBI" id="CHEBI:15377"/>
        <dbReference type="ChEBI" id="CHEBI:59869"/>
        <dbReference type="ChEBI" id="CHEBI:77460"/>
        <dbReference type="EC" id="3.4.13.19"/>
    </reaction>
</comment>
<dbReference type="Proteomes" id="UP000515152">
    <property type="component" value="Unplaced"/>
</dbReference>
<dbReference type="AlphaFoldDB" id="A0A8M1KBY1"/>
<keyword evidence="1" id="KW-0224">Dipeptidase</keyword>
<dbReference type="GO" id="GO:0098552">
    <property type="term" value="C:side of membrane"/>
    <property type="evidence" value="ECO:0007669"/>
    <property type="project" value="UniProtKB-KW"/>
</dbReference>
<dbReference type="PROSITE" id="PS00869">
    <property type="entry name" value="RENAL_DIPEPTIDASE_1"/>
    <property type="match status" value="1"/>
</dbReference>
<dbReference type="Pfam" id="PF01244">
    <property type="entry name" value="Peptidase_M19"/>
    <property type="match status" value="1"/>
</dbReference>
<dbReference type="GO" id="GO:0006508">
    <property type="term" value="P:proteolysis"/>
    <property type="evidence" value="ECO:0007669"/>
    <property type="project" value="UniProtKB-KW"/>
</dbReference>
<gene>
    <name evidence="3" type="primary">LOC122130735</name>
</gene>
<dbReference type="InterPro" id="IPR008257">
    <property type="entry name" value="Pept_M19"/>
</dbReference>
<name>A0A8M1KBY1_CLUHA</name>
<protein>
    <recommendedName>
        <fullName evidence="1">Dipeptidase</fullName>
        <ecNumber evidence="1">3.4.13.19</ecNumber>
    </recommendedName>
</protein>
<keyword evidence="1" id="KW-0325">Glycoprotein</keyword>
<keyword evidence="1" id="KW-0645">Protease</keyword>
<dbReference type="InterPro" id="IPR000180">
    <property type="entry name" value="Dipep_AS"/>
</dbReference>
<dbReference type="GO" id="GO:0070573">
    <property type="term" value="F:metallodipeptidase activity"/>
    <property type="evidence" value="ECO:0007669"/>
    <property type="project" value="InterPro"/>
</dbReference>
<keyword evidence="1" id="KW-0336">GPI-anchor</keyword>
<dbReference type="GO" id="GO:0046872">
    <property type="term" value="F:metal ion binding"/>
    <property type="evidence" value="ECO:0007669"/>
    <property type="project" value="UniProtKB-UniRule"/>
</dbReference>
<sequence length="182" mass="20509">MEMLPHSIGYHVAWMYSWSVFLAHCDVNSVSSLEKQTSDLMAKYSLIDGHNDLALQLRIRHKNKLSQVDPYNIPHVATDINRLHSGHVGAQVFAAYVLCTAQDKDAVRLALEQIDVILRLCSEWPDFKLVTTSEGLRNTTKIACMLSLEGGHIIDSSLPALRMFYRLGVRSMALTHTCNTPW</sequence>
<dbReference type="KEGG" id="char:122130735"/>
<accession>A0A8M1KBY1</accession>
<dbReference type="EC" id="3.4.13.19" evidence="1"/>
<dbReference type="PROSITE" id="PS51365">
    <property type="entry name" value="RENAL_DIPEPTIDASE_2"/>
    <property type="match status" value="1"/>
</dbReference>
<comment type="similarity">
    <text evidence="1">Belongs to the metallo-dependent hydrolases superfamily. Peptidase M19 family.</text>
</comment>
<reference evidence="3" key="1">
    <citation type="submission" date="2025-08" db="UniProtKB">
        <authorList>
            <consortium name="RefSeq"/>
        </authorList>
    </citation>
    <scope>IDENTIFICATION</scope>
</reference>
<organism evidence="2 3">
    <name type="scientific">Clupea harengus</name>
    <name type="common">Atlantic herring</name>
    <dbReference type="NCBI Taxonomy" id="7950"/>
    <lineage>
        <taxon>Eukaryota</taxon>
        <taxon>Metazoa</taxon>
        <taxon>Chordata</taxon>
        <taxon>Craniata</taxon>
        <taxon>Vertebrata</taxon>
        <taxon>Euteleostomi</taxon>
        <taxon>Actinopterygii</taxon>
        <taxon>Neopterygii</taxon>
        <taxon>Teleostei</taxon>
        <taxon>Clupei</taxon>
        <taxon>Clupeiformes</taxon>
        <taxon>Clupeoidei</taxon>
        <taxon>Clupeidae</taxon>
        <taxon>Clupea</taxon>
    </lineage>
</organism>
<dbReference type="RefSeq" id="XP_042561407.1">
    <property type="nucleotide sequence ID" value="XM_042705473.1"/>
</dbReference>
<keyword evidence="1" id="KW-0479">Metal-binding</keyword>
<evidence type="ECO:0000256" key="1">
    <source>
        <dbReference type="RuleBase" id="RU341113"/>
    </source>
</evidence>
<comment type="subunit">
    <text evidence="1">Homodimer; disulfide-linked.</text>
</comment>
<keyword evidence="1" id="KW-0482">Metalloprotease</keyword>
<evidence type="ECO:0000313" key="2">
    <source>
        <dbReference type="Proteomes" id="UP000515152"/>
    </source>
</evidence>
<keyword evidence="1" id="KW-0378">Hydrolase</keyword>
<comment type="cofactor">
    <cofactor evidence="1">
        <name>Zn(2+)</name>
        <dbReference type="ChEBI" id="CHEBI:29105"/>
    </cofactor>
</comment>
<keyword evidence="1" id="KW-0472">Membrane</keyword>
<keyword evidence="1" id="KW-0862">Zinc</keyword>